<gene>
    <name evidence="1" type="ORF">Dsin_001731</name>
</gene>
<dbReference type="Gene3D" id="2.30.30.30">
    <property type="match status" value="1"/>
</dbReference>
<organism evidence="1 2">
    <name type="scientific">Dipteronia sinensis</name>
    <dbReference type="NCBI Taxonomy" id="43782"/>
    <lineage>
        <taxon>Eukaryota</taxon>
        <taxon>Viridiplantae</taxon>
        <taxon>Streptophyta</taxon>
        <taxon>Embryophyta</taxon>
        <taxon>Tracheophyta</taxon>
        <taxon>Spermatophyta</taxon>
        <taxon>Magnoliopsida</taxon>
        <taxon>eudicotyledons</taxon>
        <taxon>Gunneridae</taxon>
        <taxon>Pentapetalae</taxon>
        <taxon>rosids</taxon>
        <taxon>malvids</taxon>
        <taxon>Sapindales</taxon>
        <taxon>Sapindaceae</taxon>
        <taxon>Hippocastanoideae</taxon>
        <taxon>Acereae</taxon>
        <taxon>Dipteronia</taxon>
    </lineage>
</organism>
<sequence length="53" mass="5942">MVTRGRIRDHAETTNKWEKQKDGIGTIHIQDTSGHEDVTCLGNVYTIGKYVAP</sequence>
<keyword evidence="2" id="KW-1185">Reference proteome</keyword>
<protein>
    <submittedName>
        <fullName evidence="1">Uncharacterized protein</fullName>
    </submittedName>
</protein>
<dbReference type="InterPro" id="IPR014722">
    <property type="entry name" value="Rib_uL2_dom2"/>
</dbReference>
<comment type="caution">
    <text evidence="1">The sequence shown here is derived from an EMBL/GenBank/DDBJ whole genome shotgun (WGS) entry which is preliminary data.</text>
</comment>
<dbReference type="Proteomes" id="UP001281410">
    <property type="component" value="Unassembled WGS sequence"/>
</dbReference>
<accession>A0AAE0B5W2</accession>
<dbReference type="AlphaFoldDB" id="A0AAE0B5W2"/>
<reference evidence="1" key="1">
    <citation type="journal article" date="2023" name="Plant J.">
        <title>Genome sequences and population genomics provide insights into the demographic history, inbreeding, and mutation load of two 'living fossil' tree species of Dipteronia.</title>
        <authorList>
            <person name="Feng Y."/>
            <person name="Comes H.P."/>
            <person name="Chen J."/>
            <person name="Zhu S."/>
            <person name="Lu R."/>
            <person name="Zhang X."/>
            <person name="Li P."/>
            <person name="Qiu J."/>
            <person name="Olsen K.M."/>
            <person name="Qiu Y."/>
        </authorList>
    </citation>
    <scope>NUCLEOTIDE SEQUENCE</scope>
    <source>
        <strain evidence="1">NBL</strain>
    </source>
</reference>
<name>A0AAE0B5W2_9ROSI</name>
<dbReference type="EMBL" id="JANJYJ010000001">
    <property type="protein sequence ID" value="KAK3229850.1"/>
    <property type="molecule type" value="Genomic_DNA"/>
</dbReference>
<evidence type="ECO:0000313" key="1">
    <source>
        <dbReference type="EMBL" id="KAK3229850.1"/>
    </source>
</evidence>
<proteinExistence type="predicted"/>
<evidence type="ECO:0000313" key="2">
    <source>
        <dbReference type="Proteomes" id="UP001281410"/>
    </source>
</evidence>